<dbReference type="InterPro" id="IPR009091">
    <property type="entry name" value="RCC1/BLIP-II"/>
</dbReference>
<accession>A0A813HEQ8</accession>
<reference evidence="2" key="1">
    <citation type="submission" date="2021-02" db="EMBL/GenBank/DDBJ databases">
        <authorList>
            <person name="Dougan E. K."/>
            <person name="Rhodes N."/>
            <person name="Thang M."/>
            <person name="Chan C."/>
        </authorList>
    </citation>
    <scope>NUCLEOTIDE SEQUENCE</scope>
</reference>
<evidence type="ECO:0000256" key="1">
    <source>
        <dbReference type="SAM" id="MobiDB-lite"/>
    </source>
</evidence>
<evidence type="ECO:0000313" key="2">
    <source>
        <dbReference type="EMBL" id="CAE8636008.1"/>
    </source>
</evidence>
<dbReference type="Gene3D" id="2.130.10.30">
    <property type="entry name" value="Regulator of chromosome condensation 1/beta-lactamase-inhibitor protein II"/>
    <property type="match status" value="1"/>
</dbReference>
<feature type="region of interest" description="Disordered" evidence="1">
    <location>
        <begin position="1"/>
        <end position="22"/>
    </location>
</feature>
<dbReference type="Proteomes" id="UP000654075">
    <property type="component" value="Unassembled WGS sequence"/>
</dbReference>
<evidence type="ECO:0000313" key="3">
    <source>
        <dbReference type="Proteomes" id="UP000654075"/>
    </source>
</evidence>
<sequence length="280" mass="29075">MVILTASQQAHATHTQMTTPPMTMRAGRSLDVSLVDIGGNEIVRGTWHGQCKVLELFQAAYRVKPGFLCKLLHGSVEVNAQRNLDDLATTTTPTLQCLTVVWLNGAVRHSSRNDFAFAAIKSDGSVITWGDVASGGDSSLVADRLQEAVVQVVGNDRAFAAIKSGGSVITWGDEDYGADSSLVADGLQKAVVQVVGNGAAFAAIKSDGSVITWGDVDYGGDSCLVADRLQEGVVQVVGGGGAFAAIKSDGSVITWGDVTSGGESSHVADRLQEGVVLVVS</sequence>
<dbReference type="AlphaFoldDB" id="A0A813HEQ8"/>
<dbReference type="PANTHER" id="PTHR45982:SF1">
    <property type="entry name" value="REGULATOR OF CHROMOSOME CONDENSATION"/>
    <property type="match status" value="1"/>
</dbReference>
<gene>
    <name evidence="2" type="ORF">PGLA1383_LOCUS51549</name>
</gene>
<organism evidence="2 3">
    <name type="scientific">Polarella glacialis</name>
    <name type="common">Dinoflagellate</name>
    <dbReference type="NCBI Taxonomy" id="89957"/>
    <lineage>
        <taxon>Eukaryota</taxon>
        <taxon>Sar</taxon>
        <taxon>Alveolata</taxon>
        <taxon>Dinophyceae</taxon>
        <taxon>Suessiales</taxon>
        <taxon>Suessiaceae</taxon>
        <taxon>Polarella</taxon>
    </lineage>
</organism>
<proteinExistence type="predicted"/>
<comment type="caution">
    <text evidence="2">The sequence shown here is derived from an EMBL/GenBank/DDBJ whole genome shotgun (WGS) entry which is preliminary data.</text>
</comment>
<dbReference type="EMBL" id="CAJNNV010031390">
    <property type="protein sequence ID" value="CAE8636008.1"/>
    <property type="molecule type" value="Genomic_DNA"/>
</dbReference>
<dbReference type="PANTHER" id="PTHR45982">
    <property type="entry name" value="REGULATOR OF CHROMOSOME CONDENSATION"/>
    <property type="match status" value="1"/>
</dbReference>
<dbReference type="InterPro" id="IPR051553">
    <property type="entry name" value="Ran_GTPase-activating"/>
</dbReference>
<keyword evidence="3" id="KW-1185">Reference proteome</keyword>
<dbReference type="SUPFAM" id="SSF50985">
    <property type="entry name" value="RCC1/BLIP-II"/>
    <property type="match status" value="1"/>
</dbReference>
<name>A0A813HEQ8_POLGL</name>
<protein>
    <submittedName>
        <fullName evidence="2">Uncharacterized protein</fullName>
    </submittedName>
</protein>